<proteinExistence type="inferred from homology"/>
<name>A0ABU4SUG7_9PSEU</name>
<comment type="similarity">
    <text evidence="1">Belongs to the short-chain dehydrogenases/reductases (SDR) family.</text>
</comment>
<dbReference type="InterPro" id="IPR002347">
    <property type="entry name" value="SDR_fam"/>
</dbReference>
<accession>A0ABU4SUG7</accession>
<dbReference type="Proteomes" id="UP001285521">
    <property type="component" value="Unassembled WGS sequence"/>
</dbReference>
<dbReference type="RefSeq" id="WP_319964536.1">
    <property type="nucleotide sequence ID" value="NZ_JAXAVW010000003.1"/>
</dbReference>
<dbReference type="EMBL" id="JAXAVW010000003">
    <property type="protein sequence ID" value="MDX8029534.1"/>
    <property type="molecule type" value="Genomic_DNA"/>
</dbReference>
<evidence type="ECO:0000313" key="2">
    <source>
        <dbReference type="EMBL" id="MDX8029534.1"/>
    </source>
</evidence>
<dbReference type="InterPro" id="IPR036291">
    <property type="entry name" value="NAD(P)-bd_dom_sf"/>
</dbReference>
<organism evidence="2 3">
    <name type="scientific">Lentzea miocenica</name>
    <dbReference type="NCBI Taxonomy" id="3095431"/>
    <lineage>
        <taxon>Bacteria</taxon>
        <taxon>Bacillati</taxon>
        <taxon>Actinomycetota</taxon>
        <taxon>Actinomycetes</taxon>
        <taxon>Pseudonocardiales</taxon>
        <taxon>Pseudonocardiaceae</taxon>
        <taxon>Lentzea</taxon>
    </lineage>
</organism>
<dbReference type="Gene3D" id="3.40.50.720">
    <property type="entry name" value="NAD(P)-binding Rossmann-like Domain"/>
    <property type="match status" value="1"/>
</dbReference>
<dbReference type="SUPFAM" id="SSF51735">
    <property type="entry name" value="NAD(P)-binding Rossmann-fold domains"/>
    <property type="match status" value="1"/>
</dbReference>
<dbReference type="PANTHER" id="PTHR42879">
    <property type="entry name" value="3-OXOACYL-(ACYL-CARRIER-PROTEIN) REDUCTASE"/>
    <property type="match status" value="1"/>
</dbReference>
<evidence type="ECO:0000256" key="1">
    <source>
        <dbReference type="ARBA" id="ARBA00006484"/>
    </source>
</evidence>
<gene>
    <name evidence="2" type="ORF">SK803_04895</name>
</gene>
<sequence>MDANTTRVALVGGGAGGIGAATAAALVESGHRVVLAGRTEATLKETAAALGDAADYVVCDLADAREAATVVTHVGDRHGSLDVLVVNAGGPSPGGIFEVPDAQWHRDLDLLLLGPLALLGTALPAMARRGFGRAVVVTSTAVRQPQPGLASSTVLRAAVTSAMKLASRQHAADGVTVNCVAPGATLTPRRLEVLRRRAEAAGVDFDTAAADDLSDIPALRAADPSEIAAAVAFLASPQASYVNGTVLTVDGGRTEIAV</sequence>
<evidence type="ECO:0000313" key="3">
    <source>
        <dbReference type="Proteomes" id="UP001285521"/>
    </source>
</evidence>
<keyword evidence="3" id="KW-1185">Reference proteome</keyword>
<protein>
    <submittedName>
        <fullName evidence="2">SDR family oxidoreductase</fullName>
    </submittedName>
</protein>
<dbReference type="InterPro" id="IPR050259">
    <property type="entry name" value="SDR"/>
</dbReference>
<comment type="caution">
    <text evidence="2">The sequence shown here is derived from an EMBL/GenBank/DDBJ whole genome shotgun (WGS) entry which is preliminary data.</text>
</comment>
<dbReference type="PANTHER" id="PTHR42879:SF6">
    <property type="entry name" value="NADPH-DEPENDENT REDUCTASE BACG"/>
    <property type="match status" value="1"/>
</dbReference>
<dbReference type="PRINTS" id="PR00081">
    <property type="entry name" value="GDHRDH"/>
</dbReference>
<dbReference type="Pfam" id="PF13561">
    <property type="entry name" value="adh_short_C2"/>
    <property type="match status" value="1"/>
</dbReference>
<reference evidence="2 3" key="1">
    <citation type="submission" date="2023-11" db="EMBL/GenBank/DDBJ databases">
        <title>Lentzea sokolovensis, sp. nov., Lentzea kristufkii, sp. nov., and Lentzea miocenensis, sp. nov., rare actinobacteria from Sokolov Coal Basin, Miocene lacustrine sediment, Czech Republic.</title>
        <authorList>
            <person name="Lara A."/>
            <person name="Kotroba L."/>
            <person name="Nouioui I."/>
            <person name="Neumann-Schaal M."/>
            <person name="Mast Y."/>
            <person name="Chronakova A."/>
        </authorList>
    </citation>
    <scope>NUCLEOTIDE SEQUENCE [LARGE SCALE GENOMIC DNA]</scope>
    <source>
        <strain evidence="2 3">BCCO 10_0856</strain>
    </source>
</reference>